<keyword evidence="1" id="KW-0732">Signal</keyword>
<feature type="chain" id="PRO_5045157138" evidence="1">
    <location>
        <begin position="19"/>
        <end position="397"/>
    </location>
</feature>
<sequence>MYWVCLLVFVAILKCTSAGQTIRGSAVLEHDWAEAFKLIINVPMQYSVPDGWRMAVIFTQPIRKVDVWRAIELKEKTSSDKKTHALKNMYFNTRLAKGEILTMAVVAYKVKLNSKPGNVTVLFKGGNVIPALPTLPPPTPPEPQVLIHPLKPIDESDSGFKMILRYQVPEAVKYWSIALKFTKDISTRNFDIDKVKVVPQKELTSDSFCLGPQPYNRKLKAKCVLRLEFNCHKAKLYEAASNAFFVFHPNSTKCEDFDLPKPGPAVPKESAVAEIIQQWPPNNFKMRFSLQVINSVRGGWKIAVKFSKPVAEISNINKARFASRSQDRHTFYIENVPGQIQNANLKQCERINIEFAGKLVSTPANKPLSAFVLFERKEPEYAEINPQGACPTVPQLG</sequence>
<proteinExistence type="predicted"/>
<comment type="caution">
    <text evidence="2">The sequence shown here is derived from an EMBL/GenBank/DDBJ whole genome shotgun (WGS) entry which is preliminary data.</text>
</comment>
<gene>
    <name evidence="2" type="ORF">PEVE_00030579</name>
</gene>
<organism evidence="2 3">
    <name type="scientific">Porites evermanni</name>
    <dbReference type="NCBI Taxonomy" id="104178"/>
    <lineage>
        <taxon>Eukaryota</taxon>
        <taxon>Metazoa</taxon>
        <taxon>Cnidaria</taxon>
        <taxon>Anthozoa</taxon>
        <taxon>Hexacorallia</taxon>
        <taxon>Scleractinia</taxon>
        <taxon>Fungiina</taxon>
        <taxon>Poritidae</taxon>
        <taxon>Porites</taxon>
    </lineage>
</organism>
<reference evidence="2 3" key="1">
    <citation type="submission" date="2022-05" db="EMBL/GenBank/DDBJ databases">
        <authorList>
            <consortium name="Genoscope - CEA"/>
            <person name="William W."/>
        </authorList>
    </citation>
    <scope>NUCLEOTIDE SEQUENCE [LARGE SCALE GENOMIC DNA]</scope>
</reference>
<dbReference type="EMBL" id="CALNXI010000433">
    <property type="protein sequence ID" value="CAH3027058.1"/>
    <property type="molecule type" value="Genomic_DNA"/>
</dbReference>
<accession>A0ABN8MIM0</accession>
<keyword evidence="3" id="KW-1185">Reference proteome</keyword>
<feature type="signal peptide" evidence="1">
    <location>
        <begin position="1"/>
        <end position="18"/>
    </location>
</feature>
<dbReference type="Proteomes" id="UP001159427">
    <property type="component" value="Unassembled WGS sequence"/>
</dbReference>
<evidence type="ECO:0000256" key="1">
    <source>
        <dbReference type="SAM" id="SignalP"/>
    </source>
</evidence>
<name>A0ABN8MIM0_9CNID</name>
<evidence type="ECO:0000313" key="3">
    <source>
        <dbReference type="Proteomes" id="UP001159427"/>
    </source>
</evidence>
<protein>
    <submittedName>
        <fullName evidence="2">Uncharacterized protein</fullName>
    </submittedName>
</protein>
<evidence type="ECO:0000313" key="2">
    <source>
        <dbReference type="EMBL" id="CAH3027058.1"/>
    </source>
</evidence>